<feature type="region of interest" description="Disordered" evidence="1">
    <location>
        <begin position="66"/>
        <end position="91"/>
    </location>
</feature>
<evidence type="ECO:0000313" key="4">
    <source>
        <dbReference type="Proteomes" id="UP001595824"/>
    </source>
</evidence>
<comment type="caution">
    <text evidence="3">The sequence shown here is derived from an EMBL/GenBank/DDBJ whole genome shotgun (WGS) entry which is preliminary data.</text>
</comment>
<dbReference type="Proteomes" id="UP001595824">
    <property type="component" value="Unassembled WGS sequence"/>
</dbReference>
<organism evidence="3 4">
    <name type="scientific">Streptomyces andamanensis</name>
    <dbReference type="NCBI Taxonomy" id="1565035"/>
    <lineage>
        <taxon>Bacteria</taxon>
        <taxon>Bacillati</taxon>
        <taxon>Actinomycetota</taxon>
        <taxon>Actinomycetes</taxon>
        <taxon>Kitasatosporales</taxon>
        <taxon>Streptomycetaceae</taxon>
        <taxon>Streptomyces</taxon>
    </lineage>
</organism>
<keyword evidence="4" id="KW-1185">Reference proteome</keyword>
<dbReference type="EMBL" id="JBHSDP010000029">
    <property type="protein sequence ID" value="MFC4333007.1"/>
    <property type="molecule type" value="Genomic_DNA"/>
</dbReference>
<name>A0ABV8TQV8_9ACTN</name>
<reference evidence="4" key="1">
    <citation type="journal article" date="2019" name="Int. J. Syst. Evol. Microbiol.">
        <title>The Global Catalogue of Microorganisms (GCM) 10K type strain sequencing project: providing services to taxonomists for standard genome sequencing and annotation.</title>
        <authorList>
            <consortium name="The Broad Institute Genomics Platform"/>
            <consortium name="The Broad Institute Genome Sequencing Center for Infectious Disease"/>
            <person name="Wu L."/>
            <person name="Ma J."/>
        </authorList>
    </citation>
    <scope>NUCLEOTIDE SEQUENCE [LARGE SCALE GENOMIC DNA]</scope>
    <source>
        <strain evidence="4">PCU 347</strain>
    </source>
</reference>
<feature type="chain" id="PRO_5046320539" evidence="2">
    <location>
        <begin position="31"/>
        <end position="242"/>
    </location>
</feature>
<feature type="compositionally biased region" description="Basic residues" evidence="1">
    <location>
        <begin position="209"/>
        <end position="218"/>
    </location>
</feature>
<feature type="region of interest" description="Disordered" evidence="1">
    <location>
        <begin position="197"/>
        <end position="242"/>
    </location>
</feature>
<accession>A0ABV8TQV8</accession>
<feature type="signal peptide" evidence="2">
    <location>
        <begin position="1"/>
        <end position="30"/>
    </location>
</feature>
<dbReference type="InterPro" id="IPR009003">
    <property type="entry name" value="Peptidase_S1_PA"/>
</dbReference>
<sequence>MVRRTRIARLTAAWASALLLCAGLSPAASAAPETAGPASAAARLDAYWTPARTAAALSASAAQGAGSGRAAPTAVDGPRPGEHIPSSRSFTGIPQAGTFFWTDSTGTGRTCSGSVVHSPGRSLVLSAGHCLKGYSGASPKRHLAFVPQFHDGVKPFGVFPVRDNGVYVPRQYYDLGAQAGAEYDFAFAVTGPNEDGDHAGGLGRGGAAAHRHRVRARPGAHDRVSRRGPSVRWSAGAGRRPG</sequence>
<evidence type="ECO:0000313" key="3">
    <source>
        <dbReference type="EMBL" id="MFC4333007.1"/>
    </source>
</evidence>
<evidence type="ECO:0000256" key="1">
    <source>
        <dbReference type="SAM" id="MobiDB-lite"/>
    </source>
</evidence>
<gene>
    <name evidence="3" type="ORF">ACFPC0_35650</name>
</gene>
<protein>
    <submittedName>
        <fullName evidence="3">Uncharacterized protein</fullName>
    </submittedName>
</protein>
<dbReference type="RefSeq" id="WP_381744374.1">
    <property type="nucleotide sequence ID" value="NZ_JBHSDP010000029.1"/>
</dbReference>
<dbReference type="SUPFAM" id="SSF50494">
    <property type="entry name" value="Trypsin-like serine proteases"/>
    <property type="match status" value="1"/>
</dbReference>
<keyword evidence="2" id="KW-0732">Signal</keyword>
<proteinExistence type="predicted"/>
<evidence type="ECO:0000256" key="2">
    <source>
        <dbReference type="SAM" id="SignalP"/>
    </source>
</evidence>
<dbReference type="Gene3D" id="2.40.10.10">
    <property type="entry name" value="Trypsin-like serine proteases"/>
    <property type="match status" value="1"/>
</dbReference>
<dbReference type="InterPro" id="IPR043504">
    <property type="entry name" value="Peptidase_S1_PA_chymotrypsin"/>
</dbReference>